<dbReference type="Pfam" id="PF02390">
    <property type="entry name" value="Methyltransf_4"/>
    <property type="match status" value="1"/>
</dbReference>
<dbReference type="GO" id="GO:0106143">
    <property type="term" value="C:tRNA (m7G46) methyltransferase complex"/>
    <property type="evidence" value="ECO:0007669"/>
    <property type="project" value="UniProtKB-ARBA"/>
</dbReference>
<evidence type="ECO:0000256" key="6">
    <source>
        <dbReference type="ARBA" id="ARBA00022691"/>
    </source>
</evidence>
<organism evidence="12 13">
    <name type="scientific">Rhizophagus irregularis</name>
    <dbReference type="NCBI Taxonomy" id="588596"/>
    <lineage>
        <taxon>Eukaryota</taxon>
        <taxon>Fungi</taxon>
        <taxon>Fungi incertae sedis</taxon>
        <taxon>Mucoromycota</taxon>
        <taxon>Glomeromycotina</taxon>
        <taxon>Glomeromycetes</taxon>
        <taxon>Glomerales</taxon>
        <taxon>Glomeraceae</taxon>
        <taxon>Rhizophagus</taxon>
    </lineage>
</organism>
<reference evidence="12 13" key="1">
    <citation type="submission" date="2016-04" db="EMBL/GenBank/DDBJ databases">
        <title>Genome analyses suggest a sexual origin of heterokaryosis in a supposedly ancient asexual fungus.</title>
        <authorList>
            <person name="Ropars J."/>
            <person name="Sedzielewska K."/>
            <person name="Noel J."/>
            <person name="Charron P."/>
            <person name="Farinelli L."/>
            <person name="Marton T."/>
            <person name="Kruger M."/>
            <person name="Pelin A."/>
            <person name="Brachmann A."/>
            <person name="Corradi N."/>
        </authorList>
    </citation>
    <scope>NUCLEOTIDE SEQUENCE [LARGE SCALE GENOMIC DNA]</scope>
    <source>
        <strain evidence="12 13">A5</strain>
    </source>
</reference>
<comment type="caution">
    <text evidence="12">The sequence shown here is derived from an EMBL/GenBank/DDBJ whole genome shotgun (WGS) entry which is preliminary data.</text>
</comment>
<name>A0A2I1DSC7_9GLOM</name>
<keyword evidence="3 11" id="KW-0820">tRNA-binding</keyword>
<sequence>MSAKLPQVNSYLLKITCLLSNFRFINNETRSNLFQKRYFRQRAHSNPFSDHYLEYPLNPAHMDWSAHYPEFFTSKSDNIQVPNIISQPSIQKKVEFADLGCGYGGLLVALSTLFPDVLMLGMEIRVKVEEYVRERINALRLQNPNQYQNISIIRMNAMKFLPNFFEKGQLSKMFFLFPDPHFKNRKHKARIITTQLLSEYAYVLRVGGIIYTITDVKDLHEWMVKHLDDHPLFERIPDDELERDPVVPHVRTATEEGKKVERNNGDKFLACYRRIADEDSSED</sequence>
<feature type="binding site" evidence="11">
    <location>
        <position position="176"/>
    </location>
    <ligand>
        <name>S-adenosyl-L-methionine</name>
        <dbReference type="ChEBI" id="CHEBI:59789"/>
    </ligand>
</feature>
<dbReference type="NCBIfam" id="TIGR00091">
    <property type="entry name" value="tRNA (guanosine(46)-N7)-methyltransferase TrmB"/>
    <property type="match status" value="1"/>
</dbReference>
<feature type="binding site" evidence="11">
    <location>
        <begin position="123"/>
        <end position="124"/>
    </location>
    <ligand>
        <name>S-adenosyl-L-methionine</name>
        <dbReference type="ChEBI" id="CHEBI:59789"/>
    </ligand>
</feature>
<dbReference type="EMBL" id="LLXJ01000471">
    <property type="protein sequence ID" value="PKC09290.1"/>
    <property type="molecule type" value="Genomic_DNA"/>
</dbReference>
<keyword evidence="9 11" id="KW-0539">Nucleus</keyword>
<dbReference type="UniPathway" id="UPA00989"/>
<dbReference type="InterPro" id="IPR025763">
    <property type="entry name" value="Trm8_euk"/>
</dbReference>
<proteinExistence type="inferred from homology"/>
<keyword evidence="5 11" id="KW-0808">Transferase</keyword>
<comment type="catalytic activity">
    <reaction evidence="1 11">
        <text>guanosine(46) in tRNA + S-adenosyl-L-methionine = N(7)-methylguanosine(46) in tRNA + S-adenosyl-L-homocysteine</text>
        <dbReference type="Rhea" id="RHEA:42708"/>
        <dbReference type="Rhea" id="RHEA-COMP:10188"/>
        <dbReference type="Rhea" id="RHEA-COMP:10189"/>
        <dbReference type="ChEBI" id="CHEBI:57856"/>
        <dbReference type="ChEBI" id="CHEBI:59789"/>
        <dbReference type="ChEBI" id="CHEBI:74269"/>
        <dbReference type="ChEBI" id="CHEBI:74480"/>
        <dbReference type="EC" id="2.1.1.33"/>
    </reaction>
</comment>
<dbReference type="AlphaFoldDB" id="A0A2I1DSC7"/>
<evidence type="ECO:0000313" key="12">
    <source>
        <dbReference type="EMBL" id="PKC09290.1"/>
    </source>
</evidence>
<dbReference type="PANTHER" id="PTHR23417">
    <property type="entry name" value="3-DEOXY-D-MANNO-OCTULOSONIC-ACID TRANSFERASE/TRNA GUANINE-N 7 - -METHYLTRANSFERASE"/>
    <property type="match status" value="1"/>
</dbReference>
<protein>
    <recommendedName>
        <fullName evidence="11">tRNA (guanine-N(7)-)-methyltransferase</fullName>
        <ecNumber evidence="11">2.1.1.33</ecNumber>
    </recommendedName>
    <alternativeName>
        <fullName evidence="11">Transfer RNA methyltransferase 8</fullName>
    </alternativeName>
    <alternativeName>
        <fullName evidence="11">tRNA (guanine(46)-N(7))-methyltransferase</fullName>
    </alternativeName>
    <alternativeName>
        <fullName evidence="11">tRNA(m7G46)-methyltransferase</fullName>
    </alternativeName>
</protein>
<feature type="binding site" evidence="11">
    <location>
        <position position="100"/>
    </location>
    <ligand>
        <name>S-adenosyl-L-methionine</name>
        <dbReference type="ChEBI" id="CHEBI:59789"/>
    </ligand>
</feature>
<dbReference type="VEuPathDB" id="FungiDB:FUN_007577"/>
<gene>
    <name evidence="11" type="primary">TRM8</name>
    <name evidence="12" type="ORF">RhiirA5_290046</name>
</gene>
<reference evidence="12 13" key="2">
    <citation type="submission" date="2017-09" db="EMBL/GenBank/DDBJ databases">
        <title>Extensive intraspecific genome diversity in a model arbuscular mycorrhizal fungus.</title>
        <authorList>
            <person name="Chen E.C."/>
            <person name="Morin E."/>
            <person name="Beaudet D."/>
            <person name="Noel J."/>
            <person name="Ndikumana S."/>
            <person name="Charron P."/>
            <person name="St-Onge C."/>
            <person name="Giorgi J."/>
            <person name="Grigoriev I.V."/>
            <person name="Roux C."/>
            <person name="Martin F.M."/>
            <person name="Corradi N."/>
        </authorList>
    </citation>
    <scope>NUCLEOTIDE SEQUENCE [LARGE SCALE GENOMIC DNA]</scope>
    <source>
        <strain evidence="12 13">A5</strain>
    </source>
</reference>
<dbReference type="OrthoDB" id="47276at2759"/>
<keyword evidence="4 11" id="KW-0489">Methyltransferase</keyword>
<dbReference type="CDD" id="cd02440">
    <property type="entry name" value="AdoMet_MTases"/>
    <property type="match status" value="1"/>
</dbReference>
<evidence type="ECO:0000256" key="11">
    <source>
        <dbReference type="HAMAP-Rule" id="MF_03055"/>
    </source>
</evidence>
<dbReference type="GO" id="GO:0005634">
    <property type="term" value="C:nucleus"/>
    <property type="evidence" value="ECO:0007669"/>
    <property type="project" value="UniProtKB-SubCell"/>
</dbReference>
<dbReference type="VEuPathDB" id="FungiDB:RhiirFUN_009198"/>
<dbReference type="VEuPathDB" id="FungiDB:RhiirA1_438630"/>
<evidence type="ECO:0000256" key="8">
    <source>
        <dbReference type="ARBA" id="ARBA00022884"/>
    </source>
</evidence>
<dbReference type="SUPFAM" id="SSF53335">
    <property type="entry name" value="S-adenosyl-L-methionine-dependent methyltransferases"/>
    <property type="match status" value="1"/>
</dbReference>
<evidence type="ECO:0000256" key="5">
    <source>
        <dbReference type="ARBA" id="ARBA00022679"/>
    </source>
</evidence>
<evidence type="ECO:0000313" key="13">
    <source>
        <dbReference type="Proteomes" id="UP000232722"/>
    </source>
</evidence>
<evidence type="ECO:0000256" key="9">
    <source>
        <dbReference type="ARBA" id="ARBA00023242"/>
    </source>
</evidence>
<evidence type="ECO:0000256" key="10">
    <source>
        <dbReference type="ARBA" id="ARBA00060552"/>
    </source>
</evidence>
<comment type="function">
    <text evidence="11">Catalyzes the formation of N(7)-methylguanine at position 46 (m7G46) in tRNA.</text>
</comment>
<feature type="binding site" evidence="11">
    <location>
        <begin position="254"/>
        <end position="256"/>
    </location>
    <ligand>
        <name>S-adenosyl-L-methionine</name>
        <dbReference type="ChEBI" id="CHEBI:59789"/>
    </ligand>
</feature>
<evidence type="ECO:0000256" key="3">
    <source>
        <dbReference type="ARBA" id="ARBA00022555"/>
    </source>
</evidence>
<comment type="similarity">
    <text evidence="11">Belongs to the class I-like SAM-binding methyltransferase superfamily. TrmB family.</text>
</comment>
<dbReference type="Proteomes" id="UP000232722">
    <property type="component" value="Unassembled WGS sequence"/>
</dbReference>
<evidence type="ECO:0000256" key="2">
    <source>
        <dbReference type="ARBA" id="ARBA00004123"/>
    </source>
</evidence>
<keyword evidence="7 11" id="KW-0819">tRNA processing</keyword>
<comment type="subcellular location">
    <subcellularLocation>
        <location evidence="2 11">Nucleus</location>
    </subcellularLocation>
</comment>
<dbReference type="InterPro" id="IPR003358">
    <property type="entry name" value="tRNA_(Gua-N-7)_MeTrfase_Trmb"/>
</dbReference>
<dbReference type="PANTHER" id="PTHR23417:SF16">
    <property type="entry name" value="TRNA (GUANINE-N(7)-)-METHYLTRANSFERASE"/>
    <property type="match status" value="1"/>
</dbReference>
<dbReference type="GO" id="GO:0008176">
    <property type="term" value="F:tRNA (guanine(46)-N7)-methyltransferase activity"/>
    <property type="evidence" value="ECO:0007669"/>
    <property type="project" value="UniProtKB-UniRule"/>
</dbReference>
<dbReference type="InterPro" id="IPR029063">
    <property type="entry name" value="SAM-dependent_MTases_sf"/>
</dbReference>
<comment type="pathway">
    <text evidence="10 11">tRNA modification; N(7)-methylguanine-tRNA biosynthesis.</text>
</comment>
<dbReference type="SMR" id="A0A2I1DSC7"/>
<dbReference type="HAMAP" id="MF_03055">
    <property type="entry name" value="tRNA_methyltr_TrmB_euk"/>
    <property type="match status" value="1"/>
</dbReference>
<comment type="subunit">
    <text evidence="11">Forms a complex with TRM82.</text>
</comment>
<evidence type="ECO:0000256" key="7">
    <source>
        <dbReference type="ARBA" id="ARBA00022694"/>
    </source>
</evidence>
<dbReference type="FunFam" id="3.40.50.150:FF:000060">
    <property type="entry name" value="tRNA (guanine-N(7)-)-methyltransferase"/>
    <property type="match status" value="1"/>
</dbReference>
<keyword evidence="6 11" id="KW-0949">S-adenosyl-L-methionine</keyword>
<dbReference type="EC" id="2.1.1.33" evidence="11"/>
<feature type="binding site" evidence="11">
    <location>
        <begin position="156"/>
        <end position="157"/>
    </location>
    <ligand>
        <name>S-adenosyl-L-methionine</name>
        <dbReference type="ChEBI" id="CHEBI:59789"/>
    </ligand>
</feature>
<evidence type="ECO:0000256" key="4">
    <source>
        <dbReference type="ARBA" id="ARBA00022603"/>
    </source>
</evidence>
<dbReference type="Gene3D" id="3.40.50.150">
    <property type="entry name" value="Vaccinia Virus protein VP39"/>
    <property type="match status" value="1"/>
</dbReference>
<dbReference type="PROSITE" id="PS51625">
    <property type="entry name" value="SAM_MT_TRMB"/>
    <property type="match status" value="1"/>
</dbReference>
<accession>A0A2I1DSC7</accession>
<keyword evidence="8 11" id="KW-0694">RNA-binding</keyword>
<evidence type="ECO:0000256" key="1">
    <source>
        <dbReference type="ARBA" id="ARBA00000142"/>
    </source>
</evidence>
<dbReference type="GO" id="GO:0000049">
    <property type="term" value="F:tRNA binding"/>
    <property type="evidence" value="ECO:0007669"/>
    <property type="project" value="UniProtKB-UniRule"/>
</dbReference>
<feature type="active site" evidence="11">
    <location>
        <position position="179"/>
    </location>
</feature>